<keyword evidence="6" id="KW-0411">Iron-sulfur</keyword>
<evidence type="ECO:0000256" key="2">
    <source>
        <dbReference type="ARBA" id="ARBA00022714"/>
    </source>
</evidence>
<name>A0A4R5U595_9GAMM</name>
<dbReference type="GO" id="GO:0051537">
    <property type="term" value="F:2 iron, 2 sulfur cluster binding"/>
    <property type="evidence" value="ECO:0007669"/>
    <property type="project" value="UniProtKB-KW"/>
</dbReference>
<dbReference type="EMBL" id="SMTG01000010">
    <property type="protein sequence ID" value="TDK28839.1"/>
    <property type="molecule type" value="Genomic_DNA"/>
</dbReference>
<comment type="cofactor">
    <cofactor evidence="7">
        <name>[2Fe-2S] cluster</name>
        <dbReference type="ChEBI" id="CHEBI:190135"/>
    </cofactor>
</comment>
<dbReference type="Proteomes" id="UP000295543">
    <property type="component" value="Unassembled WGS sequence"/>
</dbReference>
<reference evidence="11 12" key="1">
    <citation type="submission" date="2019-03" db="EMBL/GenBank/DDBJ databases">
        <title>Luteimonas zhaokaii sp.nov., isolated from the rectal contents of Plateau pika in Yushu, Qinghai Province, China.</title>
        <authorList>
            <person name="Zhang G."/>
        </authorList>
    </citation>
    <scope>NUCLEOTIDE SEQUENCE [LARGE SCALE GENOMIC DNA]</scope>
    <source>
        <strain evidence="11 12">THG-MD21</strain>
    </source>
</reference>
<dbReference type="InterPro" id="IPR041854">
    <property type="entry name" value="BFD-like_2Fe2S-bd_dom_sf"/>
</dbReference>
<keyword evidence="5" id="KW-0408">Iron</keyword>
<keyword evidence="3" id="KW-0479">Metal-binding</keyword>
<dbReference type="OrthoDB" id="9815350at2"/>
<dbReference type="InterPro" id="IPR052371">
    <property type="entry name" value="BFD-associated_ferredoxin"/>
</dbReference>
<dbReference type="Pfam" id="PF04324">
    <property type="entry name" value="Fer2_BFD"/>
    <property type="match status" value="1"/>
</dbReference>
<dbReference type="AlphaFoldDB" id="A0A4R5U595"/>
<accession>A0A4R5U595</accession>
<keyword evidence="4" id="KW-0249">Electron transport</keyword>
<dbReference type="RefSeq" id="WP_055246284.1">
    <property type="nucleotide sequence ID" value="NZ_SMTG01000010.1"/>
</dbReference>
<comment type="similarity">
    <text evidence="9">Belongs to the Bfd family.</text>
</comment>
<dbReference type="PANTHER" id="PTHR37424:SF1">
    <property type="entry name" value="BACTERIOFERRITIN-ASSOCIATED FERREDOXIN"/>
    <property type="match status" value="1"/>
</dbReference>
<evidence type="ECO:0000256" key="1">
    <source>
        <dbReference type="ARBA" id="ARBA00022448"/>
    </source>
</evidence>
<evidence type="ECO:0000259" key="10">
    <source>
        <dbReference type="Pfam" id="PF04324"/>
    </source>
</evidence>
<organism evidence="11 12">
    <name type="scientific">Luteimonas terrae</name>
    <dbReference type="NCBI Taxonomy" id="1530191"/>
    <lineage>
        <taxon>Bacteria</taxon>
        <taxon>Pseudomonadati</taxon>
        <taxon>Pseudomonadota</taxon>
        <taxon>Gammaproteobacteria</taxon>
        <taxon>Lysobacterales</taxon>
        <taxon>Lysobacteraceae</taxon>
        <taxon>Luteimonas</taxon>
    </lineage>
</organism>
<dbReference type="Gene3D" id="1.10.10.1100">
    <property type="entry name" value="BFD-like [2Fe-2S]-binding domain"/>
    <property type="match status" value="1"/>
</dbReference>
<evidence type="ECO:0000313" key="11">
    <source>
        <dbReference type="EMBL" id="TDK28839.1"/>
    </source>
</evidence>
<protein>
    <recommendedName>
        <fullName evidence="8">Bacterioferritin-associated ferredoxin</fullName>
    </recommendedName>
</protein>
<evidence type="ECO:0000256" key="6">
    <source>
        <dbReference type="ARBA" id="ARBA00023014"/>
    </source>
</evidence>
<evidence type="ECO:0000256" key="4">
    <source>
        <dbReference type="ARBA" id="ARBA00022982"/>
    </source>
</evidence>
<evidence type="ECO:0000256" key="3">
    <source>
        <dbReference type="ARBA" id="ARBA00022723"/>
    </source>
</evidence>
<keyword evidence="1" id="KW-0813">Transport</keyword>
<gene>
    <name evidence="11" type="ORF">E2F49_15985</name>
</gene>
<comment type="caution">
    <text evidence="11">The sequence shown here is derived from an EMBL/GenBank/DDBJ whole genome shotgun (WGS) entry which is preliminary data.</text>
</comment>
<dbReference type="PANTHER" id="PTHR37424">
    <property type="entry name" value="BACTERIOFERRITIN-ASSOCIATED FERREDOXIN"/>
    <property type="match status" value="1"/>
</dbReference>
<evidence type="ECO:0000256" key="7">
    <source>
        <dbReference type="ARBA" id="ARBA00034078"/>
    </source>
</evidence>
<evidence type="ECO:0000313" key="12">
    <source>
        <dbReference type="Proteomes" id="UP000295543"/>
    </source>
</evidence>
<keyword evidence="2" id="KW-0001">2Fe-2S</keyword>
<dbReference type="InterPro" id="IPR007419">
    <property type="entry name" value="BFD-like_2Fe2S-bd_dom"/>
</dbReference>
<evidence type="ECO:0000256" key="9">
    <source>
        <dbReference type="ARBA" id="ARBA00046332"/>
    </source>
</evidence>
<evidence type="ECO:0000256" key="5">
    <source>
        <dbReference type="ARBA" id="ARBA00023004"/>
    </source>
</evidence>
<feature type="domain" description="BFD-like [2Fe-2S]-binding" evidence="10">
    <location>
        <begin position="2"/>
        <end position="50"/>
    </location>
</feature>
<sequence>MYVCICNGVTDSQIRQAAANGCREVSELTMRTGAGATCGSCLDMAAGLLDDYHAAARRAPVIDLPLIASAA</sequence>
<keyword evidence="12" id="KW-1185">Reference proteome</keyword>
<dbReference type="GO" id="GO:0046872">
    <property type="term" value="F:metal ion binding"/>
    <property type="evidence" value="ECO:0007669"/>
    <property type="project" value="UniProtKB-KW"/>
</dbReference>
<evidence type="ECO:0000256" key="8">
    <source>
        <dbReference type="ARBA" id="ARBA00039386"/>
    </source>
</evidence>
<proteinExistence type="inferred from homology"/>